<evidence type="ECO:0000313" key="2">
    <source>
        <dbReference type="EMBL" id="RIB10627.1"/>
    </source>
</evidence>
<dbReference type="Pfam" id="PF07534">
    <property type="entry name" value="TLD"/>
    <property type="match status" value="1"/>
</dbReference>
<sequence length="375" mass="43804">MFIAQEFLLEELVKLLETHLIEENAHWLRLNFNNIYLKSFQSSQFQKLQEWCNDIVVKYPSKIFDSKDFTQLQENILISLLKRDDLQIEEGKFWNYVIKWGIAQNSGLPSEPDDWTRENFQALKITLQNCLPLIRYFQISGNDIIDNVQPYHQILEKSLWKDIMKRIVNPNQQISSTILPPRVILTPNLPIRISETFSAVINEEHAAEIASWIDEKTTTYSIRNNPYEFRLLLRGSKDGFTANSFWNLCDKKKDVVVVIKVKGTDEILGGYNPIGFDKSVYGPVSCDKCFIFSLKNGNIQNSILSRVKTSSVCAIYNEIDCGPQFYYDLVTFNSENKSFCYRKSYEKSIRNVFVNSHGFSLEEYEIFQIYKKQSY</sequence>
<dbReference type="AlphaFoldDB" id="A0A397UN94"/>
<protein>
    <recommendedName>
        <fullName evidence="1">TLDc domain-containing protein</fullName>
    </recommendedName>
</protein>
<feature type="domain" description="TLDc" evidence="1">
    <location>
        <begin position="199"/>
        <end position="370"/>
    </location>
</feature>
<accession>A0A397UN94</accession>
<dbReference type="Pfam" id="PF07707">
    <property type="entry name" value="BACK"/>
    <property type="match status" value="1"/>
</dbReference>
<dbReference type="OrthoDB" id="5430411at2759"/>
<name>A0A397UN94_9GLOM</name>
<proteinExistence type="predicted"/>
<comment type="caution">
    <text evidence="2">The sequence shown here is derived from an EMBL/GenBank/DDBJ whole genome shotgun (WGS) entry which is preliminary data.</text>
</comment>
<organism evidence="2 3">
    <name type="scientific">Gigaspora rosea</name>
    <dbReference type="NCBI Taxonomy" id="44941"/>
    <lineage>
        <taxon>Eukaryota</taxon>
        <taxon>Fungi</taxon>
        <taxon>Fungi incertae sedis</taxon>
        <taxon>Mucoromycota</taxon>
        <taxon>Glomeromycotina</taxon>
        <taxon>Glomeromycetes</taxon>
        <taxon>Diversisporales</taxon>
        <taxon>Gigasporaceae</taxon>
        <taxon>Gigaspora</taxon>
    </lineage>
</organism>
<dbReference type="Proteomes" id="UP000266673">
    <property type="component" value="Unassembled WGS sequence"/>
</dbReference>
<evidence type="ECO:0000313" key="3">
    <source>
        <dbReference type="Proteomes" id="UP000266673"/>
    </source>
</evidence>
<gene>
    <name evidence="2" type="ORF">C2G38_2105582</name>
</gene>
<evidence type="ECO:0000259" key="1">
    <source>
        <dbReference type="PROSITE" id="PS51886"/>
    </source>
</evidence>
<keyword evidence="3" id="KW-1185">Reference proteome</keyword>
<dbReference type="Gene3D" id="1.25.40.420">
    <property type="match status" value="1"/>
</dbReference>
<dbReference type="PROSITE" id="PS51886">
    <property type="entry name" value="TLDC"/>
    <property type="match status" value="1"/>
</dbReference>
<reference evidence="2 3" key="1">
    <citation type="submission" date="2018-06" db="EMBL/GenBank/DDBJ databases">
        <title>Comparative genomics reveals the genomic features of Rhizophagus irregularis, R. cerebriforme, R. diaphanum and Gigaspora rosea, and their symbiotic lifestyle signature.</title>
        <authorList>
            <person name="Morin E."/>
            <person name="San Clemente H."/>
            <person name="Chen E.C.H."/>
            <person name="De La Providencia I."/>
            <person name="Hainaut M."/>
            <person name="Kuo A."/>
            <person name="Kohler A."/>
            <person name="Murat C."/>
            <person name="Tang N."/>
            <person name="Roy S."/>
            <person name="Loubradou J."/>
            <person name="Henrissat B."/>
            <person name="Grigoriev I.V."/>
            <person name="Corradi N."/>
            <person name="Roux C."/>
            <person name="Martin F.M."/>
        </authorList>
    </citation>
    <scope>NUCLEOTIDE SEQUENCE [LARGE SCALE GENOMIC DNA]</scope>
    <source>
        <strain evidence="2 3">DAOM 194757</strain>
    </source>
</reference>
<dbReference type="InterPro" id="IPR006571">
    <property type="entry name" value="TLDc_dom"/>
</dbReference>
<dbReference type="InterPro" id="IPR011705">
    <property type="entry name" value="BACK"/>
</dbReference>
<dbReference type="EMBL" id="QKWP01001227">
    <property type="protein sequence ID" value="RIB10627.1"/>
    <property type="molecule type" value="Genomic_DNA"/>
</dbReference>